<dbReference type="EMBL" id="JAEVHM010000003">
    <property type="protein sequence ID" value="MBM0230707.1"/>
    <property type="molecule type" value="Genomic_DNA"/>
</dbReference>
<dbReference type="SUPFAM" id="SSF53271">
    <property type="entry name" value="PRTase-like"/>
    <property type="match status" value="1"/>
</dbReference>
<dbReference type="Gene3D" id="3.40.50.2020">
    <property type="match status" value="2"/>
</dbReference>
<gene>
    <name evidence="11" type="ORF">JNW91_01710</name>
</gene>
<organism evidence="11 12">
    <name type="scientific">Micromonospora parastrephiae</name>
    <dbReference type="NCBI Taxonomy" id="2806101"/>
    <lineage>
        <taxon>Bacteria</taxon>
        <taxon>Bacillati</taxon>
        <taxon>Actinomycetota</taxon>
        <taxon>Actinomycetes</taxon>
        <taxon>Micromonosporales</taxon>
        <taxon>Micromonosporaceae</taxon>
        <taxon>Micromonospora</taxon>
    </lineage>
</organism>
<evidence type="ECO:0000256" key="3">
    <source>
        <dbReference type="ARBA" id="ARBA00022727"/>
    </source>
</evidence>
<evidence type="ECO:0000313" key="12">
    <source>
        <dbReference type="Proteomes" id="UP000601027"/>
    </source>
</evidence>
<reference evidence="11 12" key="1">
    <citation type="submission" date="2021-01" db="EMBL/GenBank/DDBJ databases">
        <title>Draft genome sequence of Micromonospora sp. strain STR1_7.</title>
        <authorList>
            <person name="Karlyshev A."/>
            <person name="Jawad R."/>
        </authorList>
    </citation>
    <scope>NUCLEOTIDE SEQUENCE [LARGE SCALE GENOMIC DNA]</scope>
    <source>
        <strain evidence="11 12">STR1-7</strain>
    </source>
</reference>
<evidence type="ECO:0000256" key="8">
    <source>
        <dbReference type="RuleBase" id="RU004324"/>
    </source>
</evidence>
<keyword evidence="4" id="KW-0547">Nucleotide-binding</keyword>
<accession>A0ABS1XN91</accession>
<evidence type="ECO:0000256" key="5">
    <source>
        <dbReference type="ARBA" id="ARBA00022777"/>
    </source>
</evidence>
<evidence type="ECO:0000259" key="10">
    <source>
        <dbReference type="Pfam" id="PF13793"/>
    </source>
</evidence>
<feature type="domain" description="Ribose-phosphate pyrophosphokinase N-terminal" evidence="10">
    <location>
        <begin position="32"/>
        <end position="123"/>
    </location>
</feature>
<comment type="catalytic activity">
    <reaction evidence="7">
        <text>D-ribose 5-phosphate + ATP = 5-phospho-alpha-D-ribose 1-diphosphate + AMP + H(+)</text>
        <dbReference type="Rhea" id="RHEA:15609"/>
        <dbReference type="ChEBI" id="CHEBI:15378"/>
        <dbReference type="ChEBI" id="CHEBI:30616"/>
        <dbReference type="ChEBI" id="CHEBI:58017"/>
        <dbReference type="ChEBI" id="CHEBI:78346"/>
        <dbReference type="ChEBI" id="CHEBI:456215"/>
        <dbReference type="EC" id="2.7.6.1"/>
    </reaction>
</comment>
<keyword evidence="3 8" id="KW-0545">Nucleotide biosynthesis</keyword>
<keyword evidence="6" id="KW-0067">ATP-binding</keyword>
<evidence type="ECO:0000256" key="1">
    <source>
        <dbReference type="ARBA" id="ARBA00013247"/>
    </source>
</evidence>
<dbReference type="NCBIfam" id="TIGR01251">
    <property type="entry name" value="ribP_PPkin"/>
    <property type="match status" value="1"/>
</dbReference>
<keyword evidence="2" id="KW-0808">Transferase</keyword>
<comment type="similarity">
    <text evidence="8">Belongs to the ribose-phosphate pyrophosphokinase family.</text>
</comment>
<dbReference type="PANTHER" id="PTHR10210">
    <property type="entry name" value="RIBOSE-PHOSPHATE DIPHOSPHOKINASE FAMILY MEMBER"/>
    <property type="match status" value="1"/>
</dbReference>
<protein>
    <recommendedName>
        <fullName evidence="1">ribose-phosphate diphosphokinase</fullName>
        <ecNumber evidence="1">2.7.6.1</ecNumber>
    </recommendedName>
</protein>
<feature type="domain" description="Phosphoribosyltransferase" evidence="9">
    <location>
        <begin position="163"/>
        <end position="252"/>
    </location>
</feature>
<sequence>MSRSSIRVIVFGPDDHFRVRDLPEQFEAVLADRHVFPDGEQLVTVPDGTDLSGRDVLVVHSMSGSQDRGLISLLQLLDAVAGVGGAEPTCFVPYLAYQRQDRRMRPGEPHSARMVLALLKAAGVTRLITVDRHSVGPAVPGLVVRDISAGEEFARRPPDWVREVDLVVAPDAGAALRASGVARLLRLPLVVLAKHKDASGTFYARIGNEVRGRHCLVVEDLCSSGSTLVPLRDALFAAGAGMSVFVAHLLAGREVIRVRLARPCGWRPRTASATARPRWRCCSRQSTNGVGARPARAGWVVAGTRNRGRRSAYDRENCG</sequence>
<dbReference type="Pfam" id="PF00156">
    <property type="entry name" value="Pribosyltran"/>
    <property type="match status" value="1"/>
</dbReference>
<dbReference type="InterPro" id="IPR000836">
    <property type="entry name" value="PRTase_dom"/>
</dbReference>
<evidence type="ECO:0000256" key="2">
    <source>
        <dbReference type="ARBA" id="ARBA00022679"/>
    </source>
</evidence>
<keyword evidence="12" id="KW-1185">Reference proteome</keyword>
<dbReference type="PANTHER" id="PTHR10210:SF32">
    <property type="entry name" value="RIBOSE-PHOSPHATE PYROPHOSPHOKINASE 2"/>
    <property type="match status" value="1"/>
</dbReference>
<dbReference type="EC" id="2.7.6.1" evidence="1"/>
<evidence type="ECO:0000313" key="11">
    <source>
        <dbReference type="EMBL" id="MBM0230707.1"/>
    </source>
</evidence>
<evidence type="ECO:0000256" key="7">
    <source>
        <dbReference type="ARBA" id="ARBA00049535"/>
    </source>
</evidence>
<dbReference type="Proteomes" id="UP000601027">
    <property type="component" value="Unassembled WGS sequence"/>
</dbReference>
<evidence type="ECO:0000256" key="6">
    <source>
        <dbReference type="ARBA" id="ARBA00022840"/>
    </source>
</evidence>
<dbReference type="CDD" id="cd06223">
    <property type="entry name" value="PRTases_typeI"/>
    <property type="match status" value="1"/>
</dbReference>
<dbReference type="SMART" id="SM01400">
    <property type="entry name" value="Pribosyltran_N"/>
    <property type="match status" value="1"/>
</dbReference>
<evidence type="ECO:0000259" key="9">
    <source>
        <dbReference type="Pfam" id="PF00156"/>
    </source>
</evidence>
<dbReference type="InterPro" id="IPR029057">
    <property type="entry name" value="PRTase-like"/>
</dbReference>
<dbReference type="RefSeq" id="WP_203173194.1">
    <property type="nucleotide sequence ID" value="NZ_JAEVHM010000003.1"/>
</dbReference>
<dbReference type="InterPro" id="IPR029099">
    <property type="entry name" value="Pribosyltran_N"/>
</dbReference>
<name>A0ABS1XN91_9ACTN</name>
<dbReference type="InterPro" id="IPR005946">
    <property type="entry name" value="Rib-P_diPkinase"/>
</dbReference>
<evidence type="ECO:0000256" key="4">
    <source>
        <dbReference type="ARBA" id="ARBA00022741"/>
    </source>
</evidence>
<dbReference type="Pfam" id="PF13793">
    <property type="entry name" value="Pribosyltran_N"/>
    <property type="match status" value="1"/>
</dbReference>
<proteinExistence type="inferred from homology"/>
<keyword evidence="5" id="KW-0418">Kinase</keyword>
<comment type="caution">
    <text evidence="11">The sequence shown here is derived from an EMBL/GenBank/DDBJ whole genome shotgun (WGS) entry which is preliminary data.</text>
</comment>